<gene>
    <name evidence="3" type="ORF">J2W49_004525</name>
</gene>
<sequence>MNASTLAPYLPSGTVYGTLLNFKGEHALWAARMVELPYKAPPKAPVLYVKTANTFTPARGTVALPAGALVEVAASIGLVMGWPDDLLAPVGPPGVLGAVLLNDVAIAHDSYYRPPVKTRCVDGFLGLGAECVALAALGGLAGLSSLRLELHINGVHRQTTALSDLVRDAESLLSEVNAFMGLREGDVLMLGTDCLPDGTRPQVKAGDTVEILAEGFPATVHHFVAEGVAP</sequence>
<keyword evidence="3" id="KW-0413">Isomerase</keyword>
<feature type="domain" description="Fumarylacetoacetase-like C-terminal" evidence="2">
    <location>
        <begin position="14"/>
        <end position="221"/>
    </location>
</feature>
<dbReference type="Pfam" id="PF01557">
    <property type="entry name" value="FAA_hydrolase"/>
    <property type="match status" value="1"/>
</dbReference>
<dbReference type="PANTHER" id="PTHR11820:SF114">
    <property type="entry name" value="4-HYDROXYPHENYLACETATE CATABOLISM PROTEIN"/>
    <property type="match status" value="1"/>
</dbReference>
<evidence type="ECO:0000256" key="1">
    <source>
        <dbReference type="ARBA" id="ARBA00022723"/>
    </source>
</evidence>
<dbReference type="SUPFAM" id="SSF56529">
    <property type="entry name" value="FAH"/>
    <property type="match status" value="1"/>
</dbReference>
<keyword evidence="3" id="KW-0456">Lyase</keyword>
<evidence type="ECO:0000313" key="3">
    <source>
        <dbReference type="EMBL" id="MDR7152547.1"/>
    </source>
</evidence>
<dbReference type="EC" id="4.1.1.68" evidence="3"/>
<dbReference type="Gene3D" id="3.90.850.10">
    <property type="entry name" value="Fumarylacetoacetase-like, C-terminal domain"/>
    <property type="match status" value="1"/>
</dbReference>
<dbReference type="RefSeq" id="WP_310321407.1">
    <property type="nucleotide sequence ID" value="NZ_JAVDWU010000012.1"/>
</dbReference>
<keyword evidence="1" id="KW-0479">Metal-binding</keyword>
<comment type="caution">
    <text evidence="3">The sequence shown here is derived from an EMBL/GenBank/DDBJ whole genome shotgun (WGS) entry which is preliminary data.</text>
</comment>
<organism evidence="3 4">
    <name type="scientific">Hydrogenophaga palleronii</name>
    <dbReference type="NCBI Taxonomy" id="65655"/>
    <lineage>
        <taxon>Bacteria</taxon>
        <taxon>Pseudomonadati</taxon>
        <taxon>Pseudomonadota</taxon>
        <taxon>Betaproteobacteria</taxon>
        <taxon>Burkholderiales</taxon>
        <taxon>Comamonadaceae</taxon>
        <taxon>Hydrogenophaga</taxon>
    </lineage>
</organism>
<reference evidence="3 4" key="1">
    <citation type="submission" date="2023-07" db="EMBL/GenBank/DDBJ databases">
        <title>Sorghum-associated microbial communities from plants grown in Nebraska, USA.</title>
        <authorList>
            <person name="Schachtman D."/>
        </authorList>
    </citation>
    <scope>NUCLEOTIDE SEQUENCE [LARGE SCALE GENOMIC DNA]</scope>
    <source>
        <strain evidence="3 4">4249</strain>
    </source>
</reference>
<dbReference type="Proteomes" id="UP001265700">
    <property type="component" value="Unassembled WGS sequence"/>
</dbReference>
<evidence type="ECO:0000313" key="4">
    <source>
        <dbReference type="Proteomes" id="UP001265700"/>
    </source>
</evidence>
<dbReference type="GO" id="GO:0018800">
    <property type="term" value="F:5-oxopent-3-ene-1,2,5-tricarboxylate decarboxylase activity"/>
    <property type="evidence" value="ECO:0007669"/>
    <property type="project" value="UniProtKB-EC"/>
</dbReference>
<accession>A0ABU1WTD4</accession>
<dbReference type="GO" id="GO:0016853">
    <property type="term" value="F:isomerase activity"/>
    <property type="evidence" value="ECO:0007669"/>
    <property type="project" value="UniProtKB-KW"/>
</dbReference>
<dbReference type="EC" id="5.3.3.-" evidence="3"/>
<evidence type="ECO:0000259" key="2">
    <source>
        <dbReference type="Pfam" id="PF01557"/>
    </source>
</evidence>
<dbReference type="InterPro" id="IPR036663">
    <property type="entry name" value="Fumarylacetoacetase_C_sf"/>
</dbReference>
<name>A0ABU1WTD4_9BURK</name>
<protein>
    <submittedName>
        <fullName evidence="3">5-oxopent-3-ene-1,2,5-tricarboxylate decarboxylase/2-hydroxyhepta-2,4-diene-1,7-dioate isomerase</fullName>
        <ecNumber evidence="3">4.1.1.68</ecNumber>
        <ecNumber evidence="3">5.3.3.-</ecNumber>
    </submittedName>
</protein>
<proteinExistence type="predicted"/>
<dbReference type="EMBL" id="JAVDWU010000012">
    <property type="protein sequence ID" value="MDR7152547.1"/>
    <property type="molecule type" value="Genomic_DNA"/>
</dbReference>
<dbReference type="InterPro" id="IPR011234">
    <property type="entry name" value="Fumarylacetoacetase-like_C"/>
</dbReference>
<dbReference type="PANTHER" id="PTHR11820">
    <property type="entry name" value="ACYLPYRUVASE"/>
    <property type="match status" value="1"/>
</dbReference>
<keyword evidence="4" id="KW-1185">Reference proteome</keyword>